<organism evidence="1 2">
    <name type="scientific">Melastoma candidum</name>
    <dbReference type="NCBI Taxonomy" id="119954"/>
    <lineage>
        <taxon>Eukaryota</taxon>
        <taxon>Viridiplantae</taxon>
        <taxon>Streptophyta</taxon>
        <taxon>Embryophyta</taxon>
        <taxon>Tracheophyta</taxon>
        <taxon>Spermatophyta</taxon>
        <taxon>Magnoliopsida</taxon>
        <taxon>eudicotyledons</taxon>
        <taxon>Gunneridae</taxon>
        <taxon>Pentapetalae</taxon>
        <taxon>rosids</taxon>
        <taxon>malvids</taxon>
        <taxon>Myrtales</taxon>
        <taxon>Melastomataceae</taxon>
        <taxon>Melastomatoideae</taxon>
        <taxon>Melastomateae</taxon>
        <taxon>Melastoma</taxon>
    </lineage>
</organism>
<evidence type="ECO:0000313" key="2">
    <source>
        <dbReference type="Proteomes" id="UP001057402"/>
    </source>
</evidence>
<evidence type="ECO:0000313" key="1">
    <source>
        <dbReference type="EMBL" id="KAI4378699.1"/>
    </source>
</evidence>
<reference evidence="2" key="1">
    <citation type="journal article" date="2023" name="Front. Plant Sci.">
        <title>Chromosomal-level genome assembly of Melastoma candidum provides insights into trichome evolution.</title>
        <authorList>
            <person name="Zhong Y."/>
            <person name="Wu W."/>
            <person name="Sun C."/>
            <person name="Zou P."/>
            <person name="Liu Y."/>
            <person name="Dai S."/>
            <person name="Zhou R."/>
        </authorList>
    </citation>
    <scope>NUCLEOTIDE SEQUENCE [LARGE SCALE GENOMIC DNA]</scope>
</reference>
<protein>
    <submittedName>
        <fullName evidence="1">Uncharacterized protein</fullName>
    </submittedName>
</protein>
<proteinExistence type="predicted"/>
<sequence>MSSGEDKHPNQREEENDTSKSFLFLVSSSTVSSRAHSHSSTPASRPRPRLRSVQDRLRNPRLLQGVGVVEGSVDPLHLGSSFDLLPGNLMSRLTWGAIYSGLTAVLVMTALN</sequence>
<name>A0ACB9RIL8_9MYRT</name>
<keyword evidence="2" id="KW-1185">Reference proteome</keyword>
<dbReference type="EMBL" id="CM042883">
    <property type="protein sequence ID" value="KAI4378699.1"/>
    <property type="molecule type" value="Genomic_DNA"/>
</dbReference>
<comment type="caution">
    <text evidence="1">The sequence shown here is derived from an EMBL/GenBank/DDBJ whole genome shotgun (WGS) entry which is preliminary data.</text>
</comment>
<gene>
    <name evidence="1" type="ORF">MLD38_016142</name>
</gene>
<dbReference type="Proteomes" id="UP001057402">
    <property type="component" value="Chromosome 4"/>
</dbReference>
<accession>A0ACB9RIL8</accession>